<evidence type="ECO:0000256" key="6">
    <source>
        <dbReference type="ARBA" id="ARBA00023016"/>
    </source>
</evidence>
<dbReference type="GO" id="GO:0003729">
    <property type="term" value="F:mRNA binding"/>
    <property type="evidence" value="ECO:0007669"/>
    <property type="project" value="InterPro"/>
</dbReference>
<dbReference type="EMBL" id="VHLL01000001">
    <property type="protein sequence ID" value="MCT8336566.1"/>
    <property type="molecule type" value="Genomic_DNA"/>
</dbReference>
<keyword evidence="1" id="KW-1277">Toxin-antitoxin system</keyword>
<dbReference type="SUPFAM" id="SSF54786">
    <property type="entry name" value="YcfA/nrd intein domain"/>
    <property type="match status" value="1"/>
</dbReference>
<keyword evidence="6" id="KW-0346">Stress response</keyword>
<reference evidence="7" key="1">
    <citation type="submission" date="2019-06" db="EMBL/GenBank/DDBJ databases">
        <title>Methanoculleus strain from Tamsui River, Taipei, Taiwan.</title>
        <authorList>
            <person name="You Y.-T."/>
            <person name="Chen S.-C."/>
            <person name="Lai S.-J."/>
            <person name="Lee Y.-C."/>
            <person name="Lai M.-C."/>
        </authorList>
    </citation>
    <scope>NUCLEOTIDE SEQUENCE</scope>
    <source>
        <strain evidence="7">Afa-1</strain>
    </source>
</reference>
<dbReference type="Proteomes" id="UP001065682">
    <property type="component" value="Unassembled WGS sequence"/>
</dbReference>
<dbReference type="GO" id="GO:0016787">
    <property type="term" value="F:hydrolase activity"/>
    <property type="evidence" value="ECO:0007669"/>
    <property type="project" value="UniProtKB-KW"/>
</dbReference>
<dbReference type="GO" id="GO:0004519">
    <property type="term" value="F:endonuclease activity"/>
    <property type="evidence" value="ECO:0007669"/>
    <property type="project" value="UniProtKB-KW"/>
</dbReference>
<evidence type="ECO:0000256" key="2">
    <source>
        <dbReference type="ARBA" id="ARBA00022722"/>
    </source>
</evidence>
<evidence type="ECO:0000313" key="7">
    <source>
        <dbReference type="EMBL" id="MCT8336566.1"/>
    </source>
</evidence>
<evidence type="ECO:0000256" key="4">
    <source>
        <dbReference type="ARBA" id="ARBA00022801"/>
    </source>
</evidence>
<keyword evidence="4" id="KW-0378">Hydrolase</keyword>
<accession>A0A9E5DEW5</accession>
<keyword evidence="3" id="KW-0255">Endonuclease</keyword>
<organism evidence="7 8">
    <name type="scientific">Methanoculleus formosensis</name>
    <dbReference type="NCBI Taxonomy" id="2590886"/>
    <lineage>
        <taxon>Archaea</taxon>
        <taxon>Methanobacteriati</taxon>
        <taxon>Methanobacteriota</taxon>
        <taxon>Stenosarchaea group</taxon>
        <taxon>Methanomicrobia</taxon>
        <taxon>Methanomicrobiales</taxon>
        <taxon>Methanomicrobiaceae</taxon>
        <taxon>Methanoculleus</taxon>
    </lineage>
</organism>
<gene>
    <name evidence="7" type="ORF">FKB36_03400</name>
</gene>
<sequence>MPKLPALTAQKVMKILEKKGFVLDRVKGSHHIFYQLETKRRVVVPVHGRDLPPGTLWRSSNRPG</sequence>
<dbReference type="Gene3D" id="3.30.920.30">
    <property type="entry name" value="Hypothetical protein"/>
    <property type="match status" value="1"/>
</dbReference>
<dbReference type="InterPro" id="IPR012933">
    <property type="entry name" value="HicA_mRNA_interferase"/>
</dbReference>
<protein>
    <submittedName>
        <fullName evidence="7">Addiction module toxin, HicA family</fullName>
    </submittedName>
</protein>
<evidence type="ECO:0000256" key="5">
    <source>
        <dbReference type="ARBA" id="ARBA00022884"/>
    </source>
</evidence>
<comment type="caution">
    <text evidence="7">The sequence shown here is derived from an EMBL/GenBank/DDBJ whole genome shotgun (WGS) entry which is preliminary data.</text>
</comment>
<name>A0A9E5DEW5_9EURY</name>
<keyword evidence="8" id="KW-1185">Reference proteome</keyword>
<dbReference type="Pfam" id="PF07927">
    <property type="entry name" value="HicA_toxin"/>
    <property type="match status" value="1"/>
</dbReference>
<keyword evidence="5" id="KW-0694">RNA-binding</keyword>
<dbReference type="AlphaFoldDB" id="A0A9E5DEW5"/>
<keyword evidence="2" id="KW-0540">Nuclease</keyword>
<dbReference type="InterPro" id="IPR038570">
    <property type="entry name" value="HicA_sf"/>
</dbReference>
<proteinExistence type="predicted"/>
<evidence type="ECO:0000256" key="1">
    <source>
        <dbReference type="ARBA" id="ARBA00022649"/>
    </source>
</evidence>
<evidence type="ECO:0000313" key="8">
    <source>
        <dbReference type="Proteomes" id="UP001065682"/>
    </source>
</evidence>
<evidence type="ECO:0000256" key="3">
    <source>
        <dbReference type="ARBA" id="ARBA00022759"/>
    </source>
</evidence>
<dbReference type="RefSeq" id="WP_261596612.1">
    <property type="nucleotide sequence ID" value="NZ_VHLL01000001.1"/>
</dbReference>